<evidence type="ECO:0000259" key="4">
    <source>
        <dbReference type="Pfam" id="PF25060"/>
    </source>
</evidence>
<comment type="similarity">
    <text evidence="1">Belongs to the TTC21 family.</text>
</comment>
<dbReference type="FunFam" id="1.25.40.10:FF:000219">
    <property type="entry name" value="Tetratricopeptide repeat domain 21B"/>
    <property type="match status" value="1"/>
</dbReference>
<dbReference type="InterPro" id="IPR040364">
    <property type="entry name" value="TTC21A/TTC21B"/>
</dbReference>
<dbReference type="Pfam" id="PF25063">
    <property type="entry name" value="ARM_TT21_C"/>
    <property type="match status" value="1"/>
</dbReference>
<dbReference type="GO" id="GO:0061512">
    <property type="term" value="P:protein localization to cilium"/>
    <property type="evidence" value="ECO:0007669"/>
    <property type="project" value="TreeGrafter"/>
</dbReference>
<gene>
    <name evidence="9" type="primary">TTC21B</name>
    <name evidence="9" type="ORF">FOL47_010135</name>
</gene>
<feature type="domain" description="Tetratricopeptide repeat protein 21A/21B fifth ARM repeats" evidence="7">
    <location>
        <begin position="1098"/>
        <end position="1200"/>
    </location>
</feature>
<proteinExistence type="inferred from homology"/>
<sequence length="1443" mass="159656">MSSRLTPDQVCSLAFYYCRKGHLTLVTQLLERLTLSDANDRSLRDLLTAADIYCSGGRTVKSARSALEHLKSIIGSSSRIATPCEIAIYAAALWMNKKFTGKDKEAISELQQKLSRCQSDNNSTGYATSSQNLAALFFWLVGDLERATQYLDANPAYQKWDDPIPLSNPNDPETSSLNPTGMALKGWCIIELGWRRMDQGRIKNFSAAVLEVAMKWFEASLRKSSTAVDALMGKAEVLISKRQIPAAMDIFAECLATNGEWYIPCALSQAWACMLAAEFDQARDAIERVEASQMTASADIELGKLKAVLSAATEGPSTKLAQDVQKIQELISSKEPRNPAILLSFAALMARLCATPVGKAADYASSPTKGRKVVDACIQGALSALKCSQELVSHGFGNGDCSPSRCLTELGYELLMMGRETEATEYFNKAMTASVEGSEIDALYGTIWCCIASDNFSEASDQLDLLTNISSAGQKLADTAFLKAVIASHEGRHEQAVSALNESLTLHITRFKHSSEDAFYSHLNPYFMAQVSHEYICLNHSRKEEATAGSSSSDLSRGIKVLETISKFMPGLTNIKISIAQANIDMGSTDKALRLLVQSVKSDPGCVEAYIRLARLYSGLGQQQTAARYLEQGLSQDFSIRFHPLYAAVKAETLIAGNELDEAVKILRDALEVEGVRCKTGKRVPSSKVMGKTSANIPNITLRDRSLIFCGLIKALAAKDLIAEAKQVEEEAIAEFSDTVEEIAVLIAGADVAIKLGNVGEALAVLRRVPPTSQNFVKARLAMADIYKDHRKEKQAYAQCYKDVCIHQPSVINFTLLGDTYISIQEPVKAIEAFEDAAKLDKSGKTHDYEKAIDYYKSALRRGDSIPTATCSDLRLDLASLYLDLRRYNDCIQEINKNTANPHDAGVPDQVAERIKSYLLLSRAHQESHDATHLGRESMTQQKIPESLNALQEARETALKGLSLLGFAHDNKIAKDEEDASLSGLRHLTADVHYQLGEYLGKREHNYDAAIGQYTAALEFDADHEDALMALARLHLTRGDIETSEKNLRSLLRINKEHEDADMLLASVMASKSQRAAAGASDNRFIQGNISGESSDGFKDVIAHYKELIEKDSSNFHALGQLLTLLRKTGRLAKLGDKYLEKVGGSLSEGKYAPSGLRYCRGLHYRWLNQPEEAIVEFSAARSDADYRYDATLQMIEIYLFPDVSDGCSLEGLNPTSITPPGHIAEARNLCYELAEQERHGWTPKLRVLRSQAELLTRSKPAVDAAMNDLMNLFNETRTYVPALLAVSQGLVLSKQTSKARNQLKRICEFAANSYNPEFADDFERAWLLLADIYVSSGKYDLATKLCLQAKDQNQSCGRAWELLGLIYEKEQAYQDAAMHYQKAWEIFCERRAAVGYRLAFNFLKAKRYVDAIRICHKVLTLDENYPKIRKDVLDKARSLLRL</sequence>
<dbReference type="InterPro" id="IPR056835">
    <property type="entry name" value="ARM_TT21_5th"/>
</dbReference>
<evidence type="ECO:0000313" key="10">
    <source>
        <dbReference type="Proteomes" id="UP000591131"/>
    </source>
</evidence>
<dbReference type="Pfam" id="PF25060">
    <property type="entry name" value="ARM_TT21_2nd"/>
    <property type="match status" value="1"/>
</dbReference>
<dbReference type="InterPro" id="IPR056833">
    <property type="entry name" value="ARM_TT21_N"/>
</dbReference>
<dbReference type="Pfam" id="PF14559">
    <property type="entry name" value="TPR_19"/>
    <property type="match status" value="1"/>
</dbReference>
<dbReference type="Proteomes" id="UP000591131">
    <property type="component" value="Unassembled WGS sequence"/>
</dbReference>
<evidence type="ECO:0000256" key="2">
    <source>
        <dbReference type="ARBA" id="ARBA00022737"/>
    </source>
</evidence>
<protein>
    <submittedName>
        <fullName evidence="9">Tetratricopeptide repeat protein 21B</fullName>
    </submittedName>
</protein>
<dbReference type="PANTHER" id="PTHR14699:SF0">
    <property type="entry name" value="TETRATRICOPEPTIDE REPEAT PROTEIN 21 HOMOLOG"/>
    <property type="match status" value="1"/>
</dbReference>
<feature type="domain" description="Tetratricopeptide repeat protein 21A/21B N-terminal ARM repeat" evidence="5">
    <location>
        <begin position="15"/>
        <end position="282"/>
    </location>
</feature>
<dbReference type="Pfam" id="PF25062">
    <property type="entry name" value="ARM_TT21_N"/>
    <property type="match status" value="1"/>
</dbReference>
<evidence type="ECO:0000256" key="3">
    <source>
        <dbReference type="ARBA" id="ARBA00022803"/>
    </source>
</evidence>
<feature type="domain" description="Tetratricopeptide repeat protein 21A/21B second ARM" evidence="4">
    <location>
        <begin position="407"/>
        <end position="617"/>
    </location>
</feature>
<dbReference type="GO" id="GO:0035721">
    <property type="term" value="P:intraciliary retrograde transport"/>
    <property type="evidence" value="ECO:0007669"/>
    <property type="project" value="TreeGrafter"/>
</dbReference>
<dbReference type="GO" id="GO:0005929">
    <property type="term" value="C:cilium"/>
    <property type="evidence" value="ECO:0007669"/>
    <property type="project" value="GOC"/>
</dbReference>
<dbReference type="OrthoDB" id="10259630at2759"/>
<feature type="domain" description="Tetratricopeptide repeat protein 21A/21B C-terminal ARM" evidence="6">
    <location>
        <begin position="1227"/>
        <end position="1438"/>
    </location>
</feature>
<comment type="caution">
    <text evidence="9">The sequence shown here is derived from an EMBL/GenBank/DDBJ whole genome shotgun (WGS) entry which is preliminary data.</text>
</comment>
<dbReference type="EMBL" id="JAAPAO010000076">
    <property type="protein sequence ID" value="KAF4673755.1"/>
    <property type="molecule type" value="Genomic_DNA"/>
</dbReference>
<accession>A0A7J6MQ96</accession>
<dbReference type="InterPro" id="IPR019734">
    <property type="entry name" value="TPR_rpt"/>
</dbReference>
<dbReference type="InterPro" id="IPR056836">
    <property type="entry name" value="ARM_TT21_4th"/>
</dbReference>
<evidence type="ECO:0000256" key="1">
    <source>
        <dbReference type="ARBA" id="ARBA00010935"/>
    </source>
</evidence>
<name>A0A7J6MQ96_PERCH</name>
<keyword evidence="3" id="KW-0802">TPR repeat</keyword>
<dbReference type="InterPro" id="IPR056832">
    <property type="entry name" value="ARM_TT21_2nd"/>
</dbReference>
<dbReference type="Pfam" id="PF25058">
    <property type="entry name" value="ARM_TT21"/>
    <property type="match status" value="1"/>
</dbReference>
<dbReference type="Pfam" id="PF25068">
    <property type="entry name" value="ARM_TT21_4th"/>
    <property type="match status" value="1"/>
</dbReference>
<dbReference type="Gene3D" id="1.25.40.10">
    <property type="entry name" value="Tetratricopeptide repeat domain"/>
    <property type="match status" value="5"/>
</dbReference>
<keyword evidence="10" id="KW-1185">Reference proteome</keyword>
<keyword evidence="2" id="KW-0677">Repeat</keyword>
<evidence type="ECO:0000259" key="6">
    <source>
        <dbReference type="Pfam" id="PF25063"/>
    </source>
</evidence>
<organism evidence="9 10">
    <name type="scientific">Perkinsus chesapeaki</name>
    <name type="common">Clam parasite</name>
    <name type="synonym">Perkinsus andrewsi</name>
    <dbReference type="NCBI Taxonomy" id="330153"/>
    <lineage>
        <taxon>Eukaryota</taxon>
        <taxon>Sar</taxon>
        <taxon>Alveolata</taxon>
        <taxon>Perkinsozoa</taxon>
        <taxon>Perkinsea</taxon>
        <taxon>Perkinsida</taxon>
        <taxon>Perkinsidae</taxon>
        <taxon>Perkinsus</taxon>
    </lineage>
</organism>
<evidence type="ECO:0000259" key="5">
    <source>
        <dbReference type="Pfam" id="PF25062"/>
    </source>
</evidence>
<dbReference type="InterPro" id="IPR056834">
    <property type="entry name" value="ARM_TT21_C"/>
</dbReference>
<evidence type="ECO:0000313" key="9">
    <source>
        <dbReference type="EMBL" id="KAF4673755.1"/>
    </source>
</evidence>
<dbReference type="GO" id="GO:0030991">
    <property type="term" value="C:intraciliary transport particle A"/>
    <property type="evidence" value="ECO:0007669"/>
    <property type="project" value="TreeGrafter"/>
</dbReference>
<evidence type="ECO:0000259" key="7">
    <source>
        <dbReference type="Pfam" id="PF25064"/>
    </source>
</evidence>
<dbReference type="InterPro" id="IPR011990">
    <property type="entry name" value="TPR-like_helical_dom_sf"/>
</dbReference>
<dbReference type="PANTHER" id="PTHR14699">
    <property type="entry name" value="STI2 PROTEIN-RELATED"/>
    <property type="match status" value="1"/>
</dbReference>
<dbReference type="SUPFAM" id="SSF48452">
    <property type="entry name" value="TPR-like"/>
    <property type="match status" value="6"/>
</dbReference>
<dbReference type="Pfam" id="PF25064">
    <property type="entry name" value="ARM_TT21_5th"/>
    <property type="match status" value="1"/>
</dbReference>
<feature type="domain" description="Tetratricopeptide repeat protein 21A/21B fourth ARM" evidence="8">
    <location>
        <begin position="845"/>
        <end position="962"/>
    </location>
</feature>
<reference evidence="9 10" key="1">
    <citation type="submission" date="2020-04" db="EMBL/GenBank/DDBJ databases">
        <title>Perkinsus chesapeaki whole genome sequence.</title>
        <authorList>
            <person name="Bogema D.R."/>
        </authorList>
    </citation>
    <scope>NUCLEOTIDE SEQUENCE [LARGE SCALE GENOMIC DNA]</scope>
    <source>
        <strain evidence="9">ATCC PRA-425</strain>
    </source>
</reference>
<dbReference type="SMART" id="SM00028">
    <property type="entry name" value="TPR"/>
    <property type="match status" value="11"/>
</dbReference>
<evidence type="ECO:0000259" key="8">
    <source>
        <dbReference type="Pfam" id="PF25068"/>
    </source>
</evidence>